<evidence type="ECO:0000313" key="11">
    <source>
        <dbReference type="Proteomes" id="UP000813463"/>
    </source>
</evidence>
<keyword evidence="11" id="KW-1185">Reference proteome</keyword>
<evidence type="ECO:0000256" key="6">
    <source>
        <dbReference type="ARBA" id="ARBA00047928"/>
    </source>
</evidence>
<keyword evidence="5 8" id="KW-0063">Aspartyl esterase</keyword>
<protein>
    <recommendedName>
        <fullName evidence="3 8">Pectinesterase</fullName>
        <ecNumber evidence="3 8">3.1.1.11</ecNumber>
    </recommendedName>
</protein>
<evidence type="ECO:0000256" key="4">
    <source>
        <dbReference type="ARBA" id="ARBA00022801"/>
    </source>
</evidence>
<comment type="catalytic activity">
    <reaction evidence="6 8">
        <text>[(1-&gt;4)-alpha-D-galacturonosyl methyl ester](n) + n H2O = [(1-&gt;4)-alpha-D-galacturonosyl](n) + n methanol + n H(+)</text>
        <dbReference type="Rhea" id="RHEA:22380"/>
        <dbReference type="Rhea" id="RHEA-COMP:14570"/>
        <dbReference type="Rhea" id="RHEA-COMP:14573"/>
        <dbReference type="ChEBI" id="CHEBI:15377"/>
        <dbReference type="ChEBI" id="CHEBI:15378"/>
        <dbReference type="ChEBI" id="CHEBI:17790"/>
        <dbReference type="ChEBI" id="CHEBI:140522"/>
        <dbReference type="ChEBI" id="CHEBI:140523"/>
        <dbReference type="EC" id="3.1.1.11"/>
    </reaction>
</comment>
<proteinExistence type="inferred from homology"/>
<evidence type="ECO:0000256" key="1">
    <source>
        <dbReference type="ARBA" id="ARBA00005184"/>
    </source>
</evidence>
<evidence type="ECO:0000256" key="9">
    <source>
        <dbReference type="SAM" id="MobiDB-lite"/>
    </source>
</evidence>
<evidence type="ECO:0000256" key="5">
    <source>
        <dbReference type="ARBA" id="ARBA00023085"/>
    </source>
</evidence>
<dbReference type="PANTHER" id="PTHR31321">
    <property type="entry name" value="ACYL-COA THIOESTER HYDROLASE YBHC-RELATED"/>
    <property type="match status" value="1"/>
</dbReference>
<dbReference type="GeneID" id="110788564"/>
<keyword evidence="4 8" id="KW-0378">Hydrolase</keyword>
<dbReference type="InterPro" id="IPR011050">
    <property type="entry name" value="Pectin_lyase_fold/virulence"/>
</dbReference>
<feature type="domain" description="Pectinesterase catalytic" evidence="10">
    <location>
        <begin position="107"/>
        <end position="398"/>
    </location>
</feature>
<feature type="region of interest" description="Disordered" evidence="9">
    <location>
        <begin position="63"/>
        <end position="85"/>
    </location>
</feature>
<accession>A0ABM3QMF3</accession>
<sequence length="426" mass="47116">MKLKSTTLFWLLAFVTALVSIAFTTTFFNSPSSNLSVVIKQATTLDEFLGVVKEIADGLLRRHHHHHHHHHSHHHHHHHHREMPDMTCSESKWGSTLSSSYRVSLTITVDLHGCGNFSSVQKAVDAVPDFSSSFTLIILDSGLYKEKVMINANKTNLIFQGQGYQNTAIAWNDTSNSTGGTANSASVTIFAPGFIAYNISFQNTAPEPSPGDKGGQAVALKISSDKAAFYGCGFYGSQDTLNDDRGRHYFKDCFIQGSIDFIFGEARSLYQNCTINSIAQGNEQGVDGSITAHGRQSEDESTGFSFVNCKIGGIGRIWLGRAWGVYATVVFSNTYMSDVVSPDGWNDWRDPSRDSTVLFGEYECTGPGATYTNRVSYSKQLKLSEATPFLDVSYIDGNDWLLPHQTTLSFYSPHTNKQTDFYLDSM</sequence>
<dbReference type="PANTHER" id="PTHR31321:SF73">
    <property type="entry name" value="PECTINESTERASE 14-RELATED"/>
    <property type="match status" value="1"/>
</dbReference>
<gene>
    <name evidence="12" type="primary">LOC110788564</name>
</gene>
<evidence type="ECO:0000256" key="8">
    <source>
        <dbReference type="RuleBase" id="RU000589"/>
    </source>
</evidence>
<feature type="compositionally biased region" description="Basic residues" evidence="9">
    <location>
        <begin position="63"/>
        <end position="81"/>
    </location>
</feature>
<dbReference type="EC" id="3.1.1.11" evidence="3 8"/>
<dbReference type="InterPro" id="IPR000070">
    <property type="entry name" value="Pectinesterase_cat"/>
</dbReference>
<dbReference type="SUPFAM" id="SSF51126">
    <property type="entry name" value="Pectin lyase-like"/>
    <property type="match status" value="1"/>
</dbReference>
<dbReference type="PROSITE" id="PS00503">
    <property type="entry name" value="PECTINESTERASE_2"/>
    <property type="match status" value="1"/>
</dbReference>
<name>A0ABM3QMF3_SPIOL</name>
<evidence type="ECO:0000256" key="2">
    <source>
        <dbReference type="ARBA" id="ARBA00008891"/>
    </source>
</evidence>
<reference evidence="12" key="2">
    <citation type="submission" date="2025-08" db="UniProtKB">
        <authorList>
            <consortium name="RefSeq"/>
        </authorList>
    </citation>
    <scope>IDENTIFICATION</scope>
    <source>
        <tissue evidence="12">Leaf</tissue>
    </source>
</reference>
<dbReference type="Gene3D" id="2.160.20.10">
    <property type="entry name" value="Single-stranded right-handed beta-helix, Pectin lyase-like"/>
    <property type="match status" value="1"/>
</dbReference>
<comment type="pathway">
    <text evidence="1 8">Glycan metabolism; pectin degradation; 2-dehydro-3-deoxy-D-gluconate from pectin: step 1/5.</text>
</comment>
<evidence type="ECO:0000256" key="7">
    <source>
        <dbReference type="PROSITE-ProRule" id="PRU10040"/>
    </source>
</evidence>
<comment type="similarity">
    <text evidence="2">Belongs to the pectinesterase family.</text>
</comment>
<feature type="active site" evidence="7">
    <location>
        <position position="260"/>
    </location>
</feature>
<evidence type="ECO:0000313" key="12">
    <source>
        <dbReference type="RefSeq" id="XP_056684540.1"/>
    </source>
</evidence>
<dbReference type="InterPro" id="IPR012334">
    <property type="entry name" value="Pectin_lyas_fold"/>
</dbReference>
<dbReference type="InterPro" id="IPR033131">
    <property type="entry name" value="Pectinesterase_Asp_AS"/>
</dbReference>
<dbReference type="RefSeq" id="XP_056684540.1">
    <property type="nucleotide sequence ID" value="XM_056828562.1"/>
</dbReference>
<evidence type="ECO:0000256" key="3">
    <source>
        <dbReference type="ARBA" id="ARBA00013229"/>
    </source>
</evidence>
<reference evidence="11" key="1">
    <citation type="journal article" date="2021" name="Nat. Commun.">
        <title>Genomic analyses provide insights into spinach domestication and the genetic basis of agronomic traits.</title>
        <authorList>
            <person name="Cai X."/>
            <person name="Sun X."/>
            <person name="Xu C."/>
            <person name="Sun H."/>
            <person name="Wang X."/>
            <person name="Ge C."/>
            <person name="Zhang Z."/>
            <person name="Wang Q."/>
            <person name="Fei Z."/>
            <person name="Jiao C."/>
            <person name="Wang Q."/>
        </authorList>
    </citation>
    <scope>NUCLEOTIDE SEQUENCE [LARGE SCALE GENOMIC DNA]</scope>
    <source>
        <strain evidence="11">cv. Varoflay</strain>
    </source>
</reference>
<organism evidence="11 12">
    <name type="scientific">Spinacia oleracea</name>
    <name type="common">Spinach</name>
    <dbReference type="NCBI Taxonomy" id="3562"/>
    <lineage>
        <taxon>Eukaryota</taxon>
        <taxon>Viridiplantae</taxon>
        <taxon>Streptophyta</taxon>
        <taxon>Embryophyta</taxon>
        <taxon>Tracheophyta</taxon>
        <taxon>Spermatophyta</taxon>
        <taxon>Magnoliopsida</taxon>
        <taxon>eudicotyledons</taxon>
        <taxon>Gunneridae</taxon>
        <taxon>Pentapetalae</taxon>
        <taxon>Caryophyllales</taxon>
        <taxon>Chenopodiaceae</taxon>
        <taxon>Chenopodioideae</taxon>
        <taxon>Anserineae</taxon>
        <taxon>Spinacia</taxon>
    </lineage>
</organism>
<dbReference type="Proteomes" id="UP000813463">
    <property type="component" value="Chromosome 5"/>
</dbReference>
<evidence type="ECO:0000259" key="10">
    <source>
        <dbReference type="Pfam" id="PF01095"/>
    </source>
</evidence>
<dbReference type="Pfam" id="PF01095">
    <property type="entry name" value="Pectinesterase"/>
    <property type="match status" value="1"/>
</dbReference>